<comment type="caution">
    <text evidence="2">The sequence shown here is derived from an EMBL/GenBank/DDBJ whole genome shotgun (WGS) entry which is preliminary data.</text>
</comment>
<dbReference type="OrthoDB" id="2753634at2759"/>
<dbReference type="InterPro" id="IPR010730">
    <property type="entry name" value="HET"/>
</dbReference>
<dbReference type="PANTHER" id="PTHR10622">
    <property type="entry name" value="HET DOMAIN-CONTAINING PROTEIN"/>
    <property type="match status" value="1"/>
</dbReference>
<feature type="domain" description="Heterokaryon incompatibility" evidence="1">
    <location>
        <begin position="115"/>
        <end position="207"/>
    </location>
</feature>
<dbReference type="PANTHER" id="PTHR10622:SF10">
    <property type="entry name" value="HET DOMAIN-CONTAINING PROTEIN"/>
    <property type="match status" value="1"/>
</dbReference>
<evidence type="ECO:0000313" key="2">
    <source>
        <dbReference type="EMBL" id="OBZ74471.1"/>
    </source>
</evidence>
<proteinExistence type="predicted"/>
<dbReference type="Pfam" id="PF06985">
    <property type="entry name" value="HET"/>
    <property type="match status" value="1"/>
</dbReference>
<organism evidence="2 3">
    <name type="scientific">Grifola frondosa</name>
    <name type="common">Maitake</name>
    <name type="synonym">Polyporus frondosus</name>
    <dbReference type="NCBI Taxonomy" id="5627"/>
    <lineage>
        <taxon>Eukaryota</taxon>
        <taxon>Fungi</taxon>
        <taxon>Dikarya</taxon>
        <taxon>Basidiomycota</taxon>
        <taxon>Agaricomycotina</taxon>
        <taxon>Agaricomycetes</taxon>
        <taxon>Polyporales</taxon>
        <taxon>Grifolaceae</taxon>
        <taxon>Grifola</taxon>
    </lineage>
</organism>
<protein>
    <recommendedName>
        <fullName evidence="1">Heterokaryon incompatibility domain-containing protein</fullName>
    </recommendedName>
</protein>
<dbReference type="EMBL" id="LUGG01000005">
    <property type="protein sequence ID" value="OBZ74471.1"/>
    <property type="molecule type" value="Genomic_DNA"/>
</dbReference>
<name>A0A1C7MBZ3_GRIFR</name>
<evidence type="ECO:0000313" key="3">
    <source>
        <dbReference type="Proteomes" id="UP000092993"/>
    </source>
</evidence>
<keyword evidence="3" id="KW-1185">Reference proteome</keyword>
<gene>
    <name evidence="2" type="ORF">A0H81_05276</name>
</gene>
<evidence type="ECO:0000259" key="1">
    <source>
        <dbReference type="Pfam" id="PF06985"/>
    </source>
</evidence>
<accession>A0A1C7MBZ3</accession>
<dbReference type="Proteomes" id="UP000092993">
    <property type="component" value="Unassembled WGS sequence"/>
</dbReference>
<dbReference type="AlphaFoldDB" id="A0A1C7MBZ3"/>
<sequence length="245" mass="28104">MRLPRGDTFDLSFNVRNQICQRRSGECRPVIRAQGAMNMLDPAVLSAAVSDLSLTSFCLFPACLLPVPLFIRYTLAHPVIIHFDCLKQPTLKMRLLHVDTMEFHEFPDTRTTPPYAILSHVWRQEEVLFHHMSKRSEAQKMRGFEKIRKCCEVAAKAGYDLVWIDTCCIDKTSSSELSEAINSMFAWYRNADLCYAYLDDVSYNNGSVGLDFSRSKWFSRGWTLQELIAPKKTISRTSLMLIVTC</sequence>
<reference evidence="2 3" key="1">
    <citation type="submission" date="2016-03" db="EMBL/GenBank/DDBJ databases">
        <title>Whole genome sequencing of Grifola frondosa 9006-11.</title>
        <authorList>
            <person name="Min B."/>
            <person name="Park H."/>
            <person name="Kim J.-G."/>
            <person name="Cho H."/>
            <person name="Oh Y.-L."/>
            <person name="Kong W.-S."/>
            <person name="Choi I.-G."/>
        </authorList>
    </citation>
    <scope>NUCLEOTIDE SEQUENCE [LARGE SCALE GENOMIC DNA]</scope>
    <source>
        <strain evidence="2 3">9006-11</strain>
    </source>
</reference>